<protein>
    <submittedName>
        <fullName evidence="2">Uncharacterized protein</fullName>
    </submittedName>
</protein>
<gene>
    <name evidence="2" type="ORF">GCM10022384_04760</name>
</gene>
<reference evidence="3" key="1">
    <citation type="journal article" date="2019" name="Int. J. Syst. Evol. Microbiol.">
        <title>The Global Catalogue of Microorganisms (GCM) 10K type strain sequencing project: providing services to taxonomists for standard genome sequencing and annotation.</title>
        <authorList>
            <consortium name="The Broad Institute Genomics Platform"/>
            <consortium name="The Broad Institute Genome Sequencing Center for Infectious Disease"/>
            <person name="Wu L."/>
            <person name="Ma J."/>
        </authorList>
    </citation>
    <scope>NUCLEOTIDE SEQUENCE [LARGE SCALE GENOMIC DNA]</scope>
    <source>
        <strain evidence="3">JCM 17027</strain>
    </source>
</reference>
<dbReference type="Proteomes" id="UP001500034">
    <property type="component" value="Unassembled WGS sequence"/>
</dbReference>
<organism evidence="2 3">
    <name type="scientific">Streptomyces marokkonensis</name>
    <dbReference type="NCBI Taxonomy" id="324855"/>
    <lineage>
        <taxon>Bacteria</taxon>
        <taxon>Bacillati</taxon>
        <taxon>Actinomycetota</taxon>
        <taxon>Actinomycetes</taxon>
        <taxon>Kitasatosporales</taxon>
        <taxon>Streptomycetaceae</taxon>
        <taxon>Streptomyces</taxon>
    </lineage>
</organism>
<feature type="compositionally biased region" description="Basic and acidic residues" evidence="1">
    <location>
        <begin position="72"/>
        <end position="87"/>
    </location>
</feature>
<evidence type="ECO:0000313" key="2">
    <source>
        <dbReference type="EMBL" id="GAA3954340.1"/>
    </source>
</evidence>
<feature type="region of interest" description="Disordered" evidence="1">
    <location>
        <begin position="51"/>
        <end position="118"/>
    </location>
</feature>
<sequence length="118" mass="12136">MQGTAAAPAFAEWAAKAVPDAPATSVRAASIAVLLRVMSAGSFFRGGAGAVVPGRAPTGRGPPPNGMGVPWREIRNGPRARWDRPGDVRAGTPADDAWDRPRPRLKVLNTEGGAGDVA</sequence>
<accession>A0ABP7NUI2</accession>
<name>A0ABP7NUI2_9ACTN</name>
<comment type="caution">
    <text evidence="2">The sequence shown here is derived from an EMBL/GenBank/DDBJ whole genome shotgun (WGS) entry which is preliminary data.</text>
</comment>
<keyword evidence="3" id="KW-1185">Reference proteome</keyword>
<evidence type="ECO:0000313" key="3">
    <source>
        <dbReference type="Proteomes" id="UP001500034"/>
    </source>
</evidence>
<dbReference type="EMBL" id="BAABCQ010000005">
    <property type="protein sequence ID" value="GAA3954340.1"/>
    <property type="molecule type" value="Genomic_DNA"/>
</dbReference>
<proteinExistence type="predicted"/>
<evidence type="ECO:0000256" key="1">
    <source>
        <dbReference type="SAM" id="MobiDB-lite"/>
    </source>
</evidence>